<evidence type="ECO:0000256" key="1">
    <source>
        <dbReference type="SAM" id="MobiDB-lite"/>
    </source>
</evidence>
<dbReference type="Proteomes" id="UP000285469">
    <property type="component" value="Unassembled WGS sequence"/>
</dbReference>
<evidence type="ECO:0000313" key="3">
    <source>
        <dbReference type="EMBL" id="RGM46008.1"/>
    </source>
</evidence>
<reference evidence="2" key="2">
    <citation type="submission" date="2023-10" db="EMBL/GenBank/DDBJ databases">
        <title>Genome of Potential pathogenic bacteria in Crohn's disease.</title>
        <authorList>
            <person name="Rodriguez-Palacios A."/>
        </authorList>
    </citation>
    <scope>NUCLEOTIDE SEQUENCE</scope>
    <source>
        <strain evidence="2">CavFT-hAR11</strain>
    </source>
</reference>
<comment type="caution">
    <text evidence="3">The sequence shown here is derived from an EMBL/GenBank/DDBJ whole genome shotgun (WGS) entry which is preliminary data.</text>
</comment>
<dbReference type="EMBL" id="JAWDET010000006">
    <property type="protein sequence ID" value="MDU0240301.1"/>
    <property type="molecule type" value="Genomic_DNA"/>
</dbReference>
<sequence>MNEEQKFEDYRNRLNIRDVLTDAGYTLHKRDGLRYPAYVRLDNDGRRIRGDKFIVMPNKNCCFQPPTIKLYSVTSFIWEHPNLFPEYNQGMKESALVHKVCQRLLNIPVEQRNQNVLAPTRDAKPFNIKDYKIERFHPDEADSQKPFYAFFKSRGIDFATRCAFHRNFFLASKAADNGASYKNLSFPMYIPGHPEKCVGLEERGYPRKDGSARKGMAAGTNASEGLWMASPKDTELKDAKDVYVFESAYDAMAFYQLRMQKDSGLDYNARQNLKSAVFVSTGGNPSYGQIQGLVKAAPGATFHLGFDNDLAGKQFVFNFESIVQKMNPLHPESVSSDMKGFIESFKEGITSTKELLDIDDDRYAELPEVLQKLYLAYDTARNEAWEYHYSPFLCKEDKQEAAERMNKAYQEFKQVLFQKLHVQDGQDLNPIGIVRELPSEGYKDFNDELLEKKQYSMTDVVETAFDENGVSLTEEIEEENEETKKSGLKR</sequence>
<evidence type="ECO:0000313" key="5">
    <source>
        <dbReference type="EMBL" id="RHD79860.1"/>
    </source>
</evidence>
<dbReference type="AlphaFoldDB" id="A0A3E4WUQ6"/>
<dbReference type="EMBL" id="QSJM01000028">
    <property type="protein sequence ID" value="RHD79860.1"/>
    <property type="molecule type" value="Genomic_DNA"/>
</dbReference>
<evidence type="ECO:0000313" key="2">
    <source>
        <dbReference type="EMBL" id="MDU0240301.1"/>
    </source>
</evidence>
<dbReference type="EMBL" id="QSTG01000006">
    <property type="protein sequence ID" value="RGM46008.1"/>
    <property type="molecule type" value="Genomic_DNA"/>
</dbReference>
<reference evidence="6 7" key="1">
    <citation type="submission" date="2018-08" db="EMBL/GenBank/DDBJ databases">
        <title>A genome reference for cultivated species of the human gut microbiota.</title>
        <authorList>
            <person name="Zou Y."/>
            <person name="Xue W."/>
            <person name="Luo G."/>
        </authorList>
    </citation>
    <scope>NUCLEOTIDE SEQUENCE [LARGE SCALE GENOMIC DNA]</scope>
    <source>
        <strain evidence="4 8">AF12-25</strain>
        <strain evidence="5 7">AM30-40</strain>
        <strain evidence="3 6">OM08-13BH</strain>
    </source>
</reference>
<dbReference type="Proteomes" id="UP000283429">
    <property type="component" value="Unassembled WGS sequence"/>
</dbReference>
<dbReference type="EMBL" id="QSAI01000001">
    <property type="protein sequence ID" value="RGW50695.1"/>
    <property type="molecule type" value="Genomic_DNA"/>
</dbReference>
<dbReference type="Pfam" id="PF13155">
    <property type="entry name" value="Toprim_2"/>
    <property type="match status" value="1"/>
</dbReference>
<evidence type="ECO:0000313" key="4">
    <source>
        <dbReference type="EMBL" id="RGW50695.1"/>
    </source>
</evidence>
<gene>
    <name evidence="5" type="ORF">DW783_10680</name>
    <name evidence="4" type="ORF">DWV70_00400</name>
    <name evidence="3" type="ORF">DXC16_05555</name>
    <name evidence="2" type="ORF">RVH43_06595</name>
</gene>
<accession>A0A3E4WUQ6</accession>
<proteinExistence type="predicted"/>
<name>A0A3E4WUQ6_PHOVU</name>
<dbReference type="Gene3D" id="3.40.1360.10">
    <property type="match status" value="1"/>
</dbReference>
<organism evidence="3 6">
    <name type="scientific">Phocaeicola vulgatus</name>
    <name type="common">Bacteroides vulgatus</name>
    <dbReference type="NCBI Taxonomy" id="821"/>
    <lineage>
        <taxon>Bacteria</taxon>
        <taxon>Pseudomonadati</taxon>
        <taxon>Bacteroidota</taxon>
        <taxon>Bacteroidia</taxon>
        <taxon>Bacteroidales</taxon>
        <taxon>Bacteroidaceae</taxon>
        <taxon>Phocaeicola</taxon>
    </lineage>
</organism>
<dbReference type="Proteomes" id="UP001181239">
    <property type="component" value="Unassembled WGS sequence"/>
</dbReference>
<dbReference type="Proteomes" id="UP000261003">
    <property type="component" value="Unassembled WGS sequence"/>
</dbReference>
<dbReference type="RefSeq" id="WP_004312157.1">
    <property type="nucleotide sequence ID" value="NZ_CAXTCG010000040.1"/>
</dbReference>
<feature type="region of interest" description="Disordered" evidence="1">
    <location>
        <begin position="469"/>
        <end position="490"/>
    </location>
</feature>
<evidence type="ECO:0000313" key="7">
    <source>
        <dbReference type="Proteomes" id="UP000283429"/>
    </source>
</evidence>
<evidence type="ECO:0000313" key="6">
    <source>
        <dbReference type="Proteomes" id="UP000261003"/>
    </source>
</evidence>
<protein>
    <submittedName>
        <fullName evidence="2">Toprim domain-containing protein</fullName>
    </submittedName>
</protein>
<evidence type="ECO:0000313" key="8">
    <source>
        <dbReference type="Proteomes" id="UP000285469"/>
    </source>
</evidence>